<evidence type="ECO:0000313" key="2">
    <source>
        <dbReference type="Proteomes" id="UP000499080"/>
    </source>
</evidence>
<feature type="non-terminal residue" evidence="1">
    <location>
        <position position="1"/>
    </location>
</feature>
<evidence type="ECO:0000313" key="1">
    <source>
        <dbReference type="EMBL" id="GBM88723.1"/>
    </source>
</evidence>
<protein>
    <submittedName>
        <fullName evidence="1">Uncharacterized protein</fullName>
    </submittedName>
</protein>
<keyword evidence="2" id="KW-1185">Reference proteome</keyword>
<accession>A0A4Y2JEI0</accession>
<dbReference type="EMBL" id="BGPR01003485">
    <property type="protein sequence ID" value="GBM88723.1"/>
    <property type="molecule type" value="Genomic_DNA"/>
</dbReference>
<sequence length="204" mass="23458">ARLGKVHGCQRRIKLADEQEAEGSFTDSRSMAIHLRRETKSGCNPEATGEIWAKPVGTGKVILSSKAGDVIYRSSGITNAKPKKVDPSLYQKNHWSNQLFYWFLRKQPQKSICMHSVNRILPSSTAPRKETYLHHPRPQMIYRSRTKQILFQNYGSESVILNRNESNSDSADSSRIRFRTIVLFGRNRIQSFPLRIRILNFVPE</sequence>
<proteinExistence type="predicted"/>
<gene>
    <name evidence="1" type="ORF">AVEN_196566_1</name>
</gene>
<name>A0A4Y2JEI0_ARAVE</name>
<comment type="caution">
    <text evidence="1">The sequence shown here is derived from an EMBL/GenBank/DDBJ whole genome shotgun (WGS) entry which is preliminary data.</text>
</comment>
<reference evidence="1 2" key="1">
    <citation type="journal article" date="2019" name="Sci. Rep.">
        <title>Orb-weaving spider Araneus ventricosus genome elucidates the spidroin gene catalogue.</title>
        <authorList>
            <person name="Kono N."/>
            <person name="Nakamura H."/>
            <person name="Ohtoshi R."/>
            <person name="Moran D.A.P."/>
            <person name="Shinohara A."/>
            <person name="Yoshida Y."/>
            <person name="Fujiwara M."/>
            <person name="Mori M."/>
            <person name="Tomita M."/>
            <person name="Arakawa K."/>
        </authorList>
    </citation>
    <scope>NUCLEOTIDE SEQUENCE [LARGE SCALE GENOMIC DNA]</scope>
</reference>
<dbReference type="AlphaFoldDB" id="A0A4Y2JEI0"/>
<dbReference type="Proteomes" id="UP000499080">
    <property type="component" value="Unassembled WGS sequence"/>
</dbReference>
<organism evidence="1 2">
    <name type="scientific">Araneus ventricosus</name>
    <name type="common">Orbweaver spider</name>
    <name type="synonym">Epeira ventricosa</name>
    <dbReference type="NCBI Taxonomy" id="182803"/>
    <lineage>
        <taxon>Eukaryota</taxon>
        <taxon>Metazoa</taxon>
        <taxon>Ecdysozoa</taxon>
        <taxon>Arthropoda</taxon>
        <taxon>Chelicerata</taxon>
        <taxon>Arachnida</taxon>
        <taxon>Araneae</taxon>
        <taxon>Araneomorphae</taxon>
        <taxon>Entelegynae</taxon>
        <taxon>Araneoidea</taxon>
        <taxon>Araneidae</taxon>
        <taxon>Araneus</taxon>
    </lineage>
</organism>